<comment type="subunit">
    <text evidence="7">Homodimer.</text>
</comment>
<comment type="pathway">
    <text evidence="7">Carbohydrate biosynthesis; dTDP-L-rhamnose biosynthesis.</text>
</comment>
<dbReference type="OrthoDB" id="9800680at2"/>
<name>A0A4R6DVE9_9RHOO</name>
<dbReference type="NCBIfam" id="TIGR01221">
    <property type="entry name" value="rmlC"/>
    <property type="match status" value="1"/>
</dbReference>
<gene>
    <name evidence="8" type="ORF">C7389_1146</name>
</gene>
<evidence type="ECO:0000256" key="2">
    <source>
        <dbReference type="ARBA" id="ARBA00001997"/>
    </source>
</evidence>
<dbReference type="InterPro" id="IPR014710">
    <property type="entry name" value="RmlC-like_jellyroll"/>
</dbReference>
<dbReference type="AlphaFoldDB" id="A0A4R6DVE9"/>
<comment type="catalytic activity">
    <reaction evidence="1 7">
        <text>dTDP-4-dehydro-6-deoxy-alpha-D-glucose = dTDP-4-dehydro-beta-L-rhamnose</text>
        <dbReference type="Rhea" id="RHEA:16969"/>
        <dbReference type="ChEBI" id="CHEBI:57649"/>
        <dbReference type="ChEBI" id="CHEBI:62830"/>
        <dbReference type="EC" id="5.1.3.13"/>
    </reaction>
</comment>
<protein>
    <recommendedName>
        <fullName evidence="4 7">dTDP-4-dehydrorhamnose 3,5-epimerase</fullName>
        <ecNumber evidence="3 7">5.1.3.13</ecNumber>
    </recommendedName>
    <alternativeName>
        <fullName evidence="7">Thymidine diphospho-4-keto-rhamnose 3,5-epimerase</fullName>
    </alternativeName>
</protein>
<evidence type="ECO:0000256" key="3">
    <source>
        <dbReference type="ARBA" id="ARBA00012098"/>
    </source>
</evidence>
<accession>A0A4R6DVE9</accession>
<feature type="active site" description="Proton donor" evidence="5">
    <location>
        <position position="132"/>
    </location>
</feature>
<dbReference type="Proteomes" id="UP000295129">
    <property type="component" value="Unassembled WGS sequence"/>
</dbReference>
<dbReference type="InterPro" id="IPR011051">
    <property type="entry name" value="RmlC_Cupin_sf"/>
</dbReference>
<dbReference type="GO" id="GO:0005829">
    <property type="term" value="C:cytosol"/>
    <property type="evidence" value="ECO:0007669"/>
    <property type="project" value="TreeGrafter"/>
</dbReference>
<dbReference type="PANTHER" id="PTHR21047:SF2">
    <property type="entry name" value="THYMIDINE DIPHOSPHO-4-KETO-RHAMNOSE 3,5-EPIMERASE"/>
    <property type="match status" value="1"/>
</dbReference>
<dbReference type="GO" id="GO:0000271">
    <property type="term" value="P:polysaccharide biosynthetic process"/>
    <property type="evidence" value="ECO:0007669"/>
    <property type="project" value="TreeGrafter"/>
</dbReference>
<keyword evidence="7" id="KW-0413">Isomerase</keyword>
<evidence type="ECO:0000313" key="8">
    <source>
        <dbReference type="EMBL" id="TDN48619.1"/>
    </source>
</evidence>
<dbReference type="RefSeq" id="WP_133593173.1">
    <property type="nucleotide sequence ID" value="NZ_SNVV01000014.1"/>
</dbReference>
<evidence type="ECO:0000256" key="4">
    <source>
        <dbReference type="ARBA" id="ARBA00019595"/>
    </source>
</evidence>
<proteinExistence type="inferred from homology"/>
<evidence type="ECO:0000256" key="5">
    <source>
        <dbReference type="PIRSR" id="PIRSR600888-1"/>
    </source>
</evidence>
<evidence type="ECO:0000313" key="9">
    <source>
        <dbReference type="Proteomes" id="UP000295129"/>
    </source>
</evidence>
<evidence type="ECO:0000256" key="7">
    <source>
        <dbReference type="RuleBase" id="RU364069"/>
    </source>
</evidence>
<comment type="caution">
    <text evidence="8">The sequence shown here is derived from an EMBL/GenBank/DDBJ whole genome shotgun (WGS) entry which is preliminary data.</text>
</comment>
<organism evidence="8 9">
    <name type="scientific">Azoarcus indigens</name>
    <dbReference type="NCBI Taxonomy" id="29545"/>
    <lineage>
        <taxon>Bacteria</taxon>
        <taxon>Pseudomonadati</taxon>
        <taxon>Pseudomonadota</taxon>
        <taxon>Betaproteobacteria</taxon>
        <taxon>Rhodocyclales</taxon>
        <taxon>Zoogloeaceae</taxon>
        <taxon>Azoarcus</taxon>
    </lineage>
</organism>
<dbReference type="Gene3D" id="2.60.120.10">
    <property type="entry name" value="Jelly Rolls"/>
    <property type="match status" value="1"/>
</dbReference>
<evidence type="ECO:0000256" key="1">
    <source>
        <dbReference type="ARBA" id="ARBA00001298"/>
    </source>
</evidence>
<dbReference type="GO" id="GO:0008830">
    <property type="term" value="F:dTDP-4-dehydrorhamnose 3,5-epimerase activity"/>
    <property type="evidence" value="ECO:0007669"/>
    <property type="project" value="UniProtKB-UniRule"/>
</dbReference>
<dbReference type="EMBL" id="SNVV01000014">
    <property type="protein sequence ID" value="TDN48619.1"/>
    <property type="molecule type" value="Genomic_DNA"/>
</dbReference>
<evidence type="ECO:0000256" key="6">
    <source>
        <dbReference type="PIRSR" id="PIRSR600888-3"/>
    </source>
</evidence>
<keyword evidence="9" id="KW-1185">Reference proteome</keyword>
<reference evidence="8 9" key="1">
    <citation type="submission" date="2019-03" db="EMBL/GenBank/DDBJ databases">
        <title>Genomic Encyclopedia of Type Strains, Phase IV (KMG-IV): sequencing the most valuable type-strain genomes for metagenomic binning, comparative biology and taxonomic classification.</title>
        <authorList>
            <person name="Goeker M."/>
        </authorList>
    </citation>
    <scope>NUCLEOTIDE SEQUENCE [LARGE SCALE GENOMIC DNA]</scope>
    <source>
        <strain evidence="8 9">DSM 12121</strain>
    </source>
</reference>
<dbReference type="CDD" id="cd00438">
    <property type="entry name" value="cupin_RmlC"/>
    <property type="match status" value="1"/>
</dbReference>
<dbReference type="InterPro" id="IPR000888">
    <property type="entry name" value="RmlC-like"/>
</dbReference>
<dbReference type="UniPathway" id="UPA00124"/>
<comment type="function">
    <text evidence="2 7">Catalyzes the epimerization of the C3' and C5'positions of dTDP-6-deoxy-D-xylo-4-hexulose, forming dTDP-6-deoxy-L-lyxo-4-hexulose.</text>
</comment>
<feature type="active site" description="Proton acceptor" evidence="5">
    <location>
        <position position="62"/>
    </location>
</feature>
<dbReference type="PANTHER" id="PTHR21047">
    <property type="entry name" value="DTDP-6-DEOXY-D-GLUCOSE-3,5 EPIMERASE"/>
    <property type="match status" value="1"/>
</dbReference>
<dbReference type="GO" id="GO:0019305">
    <property type="term" value="P:dTDP-rhamnose biosynthetic process"/>
    <property type="evidence" value="ECO:0007669"/>
    <property type="project" value="UniProtKB-UniRule"/>
</dbReference>
<comment type="similarity">
    <text evidence="7">Belongs to the dTDP-4-dehydrorhamnose 3,5-epimerase family.</text>
</comment>
<feature type="site" description="Participates in a stacking interaction with the thymidine ring of dTDP-4-oxo-6-deoxyglucose" evidence="6">
    <location>
        <position position="138"/>
    </location>
</feature>
<dbReference type="Pfam" id="PF00908">
    <property type="entry name" value="dTDP_sugar_isom"/>
    <property type="match status" value="1"/>
</dbReference>
<dbReference type="SUPFAM" id="SSF51182">
    <property type="entry name" value="RmlC-like cupins"/>
    <property type="match status" value="1"/>
</dbReference>
<sequence>MRFTPTPLAGAFVIDIERLEDSRGFFGRTYCEQEFAAHGIFQHPVQSNVSFNAMRGTLRGMHFQRAPHAEAKLVRCTAGRIFDVIVDMREDSPTLHQWFGVELDSTSRRALYIPEGFAHGFQTLEDACEVFYEMFNMFQPGYAGGLRWDDQVLGIKWPLEVASISDKDQTYPLLPTQP</sequence>
<dbReference type="EC" id="5.1.3.13" evidence="3 7"/>